<keyword evidence="1" id="KW-0479">Metal-binding</keyword>
<dbReference type="GO" id="GO:0005509">
    <property type="term" value="F:calcium ion binding"/>
    <property type="evidence" value="ECO:0007669"/>
    <property type="project" value="TreeGrafter"/>
</dbReference>
<dbReference type="CDD" id="cd00030">
    <property type="entry name" value="C2"/>
    <property type="match status" value="1"/>
</dbReference>
<dbReference type="InterPro" id="IPR000008">
    <property type="entry name" value="C2_dom"/>
</dbReference>
<dbReference type="SUPFAM" id="SSF49562">
    <property type="entry name" value="C2 domain (Calcium/lipid-binding domain, CaLB)"/>
    <property type="match status" value="1"/>
</dbReference>
<dbReference type="OrthoDB" id="6482459at2759"/>
<dbReference type="Proteomes" id="UP000285301">
    <property type="component" value="Unassembled WGS sequence"/>
</dbReference>
<dbReference type="STRING" id="1965070.A0A443QLA8"/>
<evidence type="ECO:0000313" key="5">
    <source>
        <dbReference type="Proteomes" id="UP000285301"/>
    </source>
</evidence>
<organism evidence="4 5">
    <name type="scientific">Dinothrombium tinctorium</name>
    <dbReference type="NCBI Taxonomy" id="1965070"/>
    <lineage>
        <taxon>Eukaryota</taxon>
        <taxon>Metazoa</taxon>
        <taxon>Ecdysozoa</taxon>
        <taxon>Arthropoda</taxon>
        <taxon>Chelicerata</taxon>
        <taxon>Arachnida</taxon>
        <taxon>Acari</taxon>
        <taxon>Acariformes</taxon>
        <taxon>Trombidiformes</taxon>
        <taxon>Prostigmata</taxon>
        <taxon>Anystina</taxon>
        <taxon>Parasitengona</taxon>
        <taxon>Trombidioidea</taxon>
        <taxon>Trombidiidae</taxon>
        <taxon>Dinothrombium</taxon>
    </lineage>
</organism>
<accession>A0A443QLA8</accession>
<dbReference type="InterPro" id="IPR035892">
    <property type="entry name" value="C2_domain_sf"/>
</dbReference>
<dbReference type="GO" id="GO:0016020">
    <property type="term" value="C:membrane"/>
    <property type="evidence" value="ECO:0007669"/>
    <property type="project" value="TreeGrafter"/>
</dbReference>
<proteinExistence type="predicted"/>
<dbReference type="Gene3D" id="2.60.40.150">
    <property type="entry name" value="C2 domain"/>
    <property type="match status" value="1"/>
</dbReference>
<evidence type="ECO:0000256" key="1">
    <source>
        <dbReference type="ARBA" id="ARBA00022723"/>
    </source>
</evidence>
<keyword evidence="2" id="KW-0106">Calcium</keyword>
<reference evidence="4 5" key="1">
    <citation type="journal article" date="2018" name="Gigascience">
        <title>Genomes of trombidid mites reveal novel predicted allergens and laterally-transferred genes associated with secondary metabolism.</title>
        <authorList>
            <person name="Dong X."/>
            <person name="Chaisiri K."/>
            <person name="Xia D."/>
            <person name="Armstrong S.D."/>
            <person name="Fang Y."/>
            <person name="Donnelly M.J."/>
            <person name="Kadowaki T."/>
            <person name="McGarry J.W."/>
            <person name="Darby A.C."/>
            <person name="Makepeace B.L."/>
        </authorList>
    </citation>
    <scope>NUCLEOTIDE SEQUENCE [LARGE SCALE GENOMIC DNA]</scope>
    <source>
        <strain evidence="4">UoL-WK</strain>
    </source>
</reference>
<keyword evidence="5" id="KW-1185">Reference proteome</keyword>
<feature type="domain" description="C2" evidence="3">
    <location>
        <begin position="65"/>
        <end position="194"/>
    </location>
</feature>
<evidence type="ECO:0000313" key="4">
    <source>
        <dbReference type="EMBL" id="RWS03791.1"/>
    </source>
</evidence>
<name>A0A443QLA8_9ACAR</name>
<evidence type="ECO:0000259" key="3">
    <source>
        <dbReference type="PROSITE" id="PS50004"/>
    </source>
</evidence>
<evidence type="ECO:0000256" key="2">
    <source>
        <dbReference type="ARBA" id="ARBA00022837"/>
    </source>
</evidence>
<dbReference type="PANTHER" id="PTHR45911:SF4">
    <property type="entry name" value="MULTIPLE C2 AND TRANSMEMBRANE DOMAIN-CONTAINING PROTEIN"/>
    <property type="match status" value="1"/>
</dbReference>
<dbReference type="SMART" id="SM00239">
    <property type="entry name" value="C2"/>
    <property type="match status" value="1"/>
</dbReference>
<sequence>MSMLTGNGVQDLIRSLQNCMKEVVQKSELKQRLLAVCEAALGLKISAAPFNAHKDLMRKLIDETFKGEELRNESNQKIIEFSTTLKVVVEKATNLPAMDADGSCDPYVRIFLEKSRAAPLRSKYIENSRNPEWNQSFIVYITKNDLAVNRKLIFEMWDKDPTSIYAILRDFRGIRNIHNLWSGLRDIMELIFSFVFRTESDDIIGATTISLNEIPSTGSQEVRFIQDVYGRVYGSITISFDWGTKHEDNNTRVSHHVRVYKHFITWHLQQAPGGKTDKVGNLSLPDVELLNYKTFLFIPTLSLINQHRIRCNMSHYEDSVIRRVVMCELILSDALDENQKLMLVGILSNEDLSAPSSLKWHLRSYRNTLFKFEEFIINKLLKSYISELKFLVTLSKDVGIKRHKVLLVLRVFSHYDTKFPSTKIRQKINSELSTIISQFIDENLKKLSNWALINERLTFIEDILQKYWSQSLSAVLGVSGKQNVKNSFEKIAKPSIEIDLNTWKIDRDQQFTEKLLKEYEFAKRLDFLISGCLVKEQILPLKMKDAGPIIKAIEVPLLDKPRTSEGTGFFGAIGGMLSSILPKFDEETVEDKALQQTLEAAETLLNVSELEFGEISRSKYRVYDMEFYKIFSPSFFESLVNEKRKKFNDIIEKTISEEIKIIKEKANKNTQLDKKSMVGTKVDDFFYNVVGETIFFYVRIQKWDERLLRALLCCCLQLIKSFCEKYSRKLSNGAMEANKSKDETLSKWLIYTGVNDIFRLTQIHLRRDLIEMLTDRKASEIWKCIYSYIEENETFSQLKRENKVEEMNELLEKTSLPTKSKEVIAAAILIDRYVSETFPFENELIFYLGNVFMRKTLESMSNEIAKPQKREKKTLVFLDNFGKNLKKDLELQIDFIQSPQSKMNFIIYCDHNFDSYLQTQFRHFYLFWTKENHLQKIAIQMQICLLGGLIREAKKIIIELHELIRNSRIEMRESNYLPKESFIESDEFKKGYIEMIKKSSQKEISFLRNRNSSLN</sequence>
<dbReference type="AlphaFoldDB" id="A0A443QLA8"/>
<dbReference type="PANTHER" id="PTHR45911">
    <property type="entry name" value="C2 DOMAIN-CONTAINING PROTEIN"/>
    <property type="match status" value="1"/>
</dbReference>
<dbReference type="Pfam" id="PF00168">
    <property type="entry name" value="C2"/>
    <property type="match status" value="1"/>
</dbReference>
<dbReference type="PROSITE" id="PS50004">
    <property type="entry name" value="C2"/>
    <property type="match status" value="1"/>
</dbReference>
<comment type="caution">
    <text evidence="4">The sequence shown here is derived from an EMBL/GenBank/DDBJ whole genome shotgun (WGS) entry which is preliminary data.</text>
</comment>
<dbReference type="EMBL" id="NCKU01006151">
    <property type="protein sequence ID" value="RWS03791.1"/>
    <property type="molecule type" value="Genomic_DNA"/>
</dbReference>
<gene>
    <name evidence="4" type="ORF">B4U79_16478</name>
</gene>
<protein>
    <submittedName>
        <fullName evidence="4">Protein unc-13 D-like protein</fullName>
    </submittedName>
</protein>